<feature type="transmembrane region" description="Helical" evidence="1">
    <location>
        <begin position="43"/>
        <end position="64"/>
    </location>
</feature>
<evidence type="ECO:0000256" key="1">
    <source>
        <dbReference type="SAM" id="Phobius"/>
    </source>
</evidence>
<reference evidence="3" key="1">
    <citation type="submission" date="2018-07" db="EMBL/GenBank/DDBJ databases">
        <title>Streptacidiphilus bronchialis DSM 106435 chromosome.</title>
        <authorList>
            <person name="Batra D."/>
            <person name="Gulvik C.A."/>
        </authorList>
    </citation>
    <scope>NUCLEOTIDE SEQUENCE [LARGE SCALE GENOMIC DNA]</scope>
    <source>
        <strain evidence="3">DSM 106435</strain>
    </source>
</reference>
<keyword evidence="1" id="KW-0472">Membrane</keyword>
<name>A0A345T6B8_9ACTN</name>
<dbReference type="InterPro" id="IPR046095">
    <property type="entry name" value="DUF6113"/>
</dbReference>
<dbReference type="EMBL" id="CP031264">
    <property type="protein sequence ID" value="AXI81523.1"/>
    <property type="molecule type" value="Genomic_DNA"/>
</dbReference>
<keyword evidence="1" id="KW-0812">Transmembrane</keyword>
<accession>A0A345T6B8</accession>
<evidence type="ECO:0000313" key="3">
    <source>
        <dbReference type="Proteomes" id="UP000249340"/>
    </source>
</evidence>
<dbReference type="OrthoDB" id="4338760at2"/>
<sequence>MFGSRSARLAETPPPRGARIAAYVLLLVLGMATALAGSFAQSLWFPGGLLLALAATVGLFYGGLRLTTTKLGAGAPLIGWFLALMVLMSPRPEGDFILASGIGPYVYLFAGAVGGVICATLPTRTMFGFGAGPGGAGRG</sequence>
<gene>
    <name evidence="2" type="ORF">C7M71_019555</name>
</gene>
<dbReference type="Proteomes" id="UP000249340">
    <property type="component" value="Chromosome"/>
</dbReference>
<dbReference type="KEGG" id="stri:C7M71_019555"/>
<feature type="transmembrane region" description="Helical" evidence="1">
    <location>
        <begin position="71"/>
        <end position="90"/>
    </location>
</feature>
<keyword evidence="3" id="KW-1185">Reference proteome</keyword>
<evidence type="ECO:0008006" key="4">
    <source>
        <dbReference type="Google" id="ProtNLM"/>
    </source>
</evidence>
<keyword evidence="1" id="KW-1133">Transmembrane helix</keyword>
<feature type="transmembrane region" description="Helical" evidence="1">
    <location>
        <begin position="96"/>
        <end position="121"/>
    </location>
</feature>
<protein>
    <recommendedName>
        <fullName evidence="4">Integral membrane protein</fullName>
    </recommendedName>
</protein>
<evidence type="ECO:0000313" key="2">
    <source>
        <dbReference type="EMBL" id="AXI81523.1"/>
    </source>
</evidence>
<organism evidence="2 3">
    <name type="scientific">Peterkaempfera bronchialis</name>
    <dbReference type="NCBI Taxonomy" id="2126346"/>
    <lineage>
        <taxon>Bacteria</taxon>
        <taxon>Bacillati</taxon>
        <taxon>Actinomycetota</taxon>
        <taxon>Actinomycetes</taxon>
        <taxon>Kitasatosporales</taxon>
        <taxon>Streptomycetaceae</taxon>
        <taxon>Peterkaempfera</taxon>
    </lineage>
</organism>
<dbReference type="AlphaFoldDB" id="A0A345T6B8"/>
<proteinExistence type="predicted"/>
<feature type="transmembrane region" description="Helical" evidence="1">
    <location>
        <begin position="20"/>
        <end position="37"/>
    </location>
</feature>
<dbReference type="Pfam" id="PF19608">
    <property type="entry name" value="DUF6113"/>
    <property type="match status" value="1"/>
</dbReference>